<feature type="region of interest" description="Disordered" evidence="1">
    <location>
        <begin position="1"/>
        <end position="27"/>
    </location>
</feature>
<proteinExistence type="predicted"/>
<reference evidence="2 3" key="1">
    <citation type="journal article" date="2013" name="Genome Biol.">
        <title>The genome sequence of the most widely cultivated cacao type and its use to identify candidate genes regulating pod color.</title>
        <authorList>
            <person name="Motamayor J.C."/>
            <person name="Mockaitis K."/>
            <person name="Schmutz J."/>
            <person name="Haiminen N."/>
            <person name="Iii D.L."/>
            <person name="Cornejo O."/>
            <person name="Findley S.D."/>
            <person name="Zheng P."/>
            <person name="Utro F."/>
            <person name="Royaert S."/>
            <person name="Saski C."/>
            <person name="Jenkins J."/>
            <person name="Podicheti R."/>
            <person name="Zhao M."/>
            <person name="Scheffler B.E."/>
            <person name="Stack J.C."/>
            <person name="Feltus F.A."/>
            <person name="Mustiga G.M."/>
            <person name="Amores F."/>
            <person name="Phillips W."/>
            <person name="Marelli J.P."/>
            <person name="May G.D."/>
            <person name="Shapiro H."/>
            <person name="Ma J."/>
            <person name="Bustamante C.D."/>
            <person name="Schnell R.J."/>
            <person name="Main D."/>
            <person name="Gilbert D."/>
            <person name="Parida L."/>
            <person name="Kuhn D.N."/>
        </authorList>
    </citation>
    <scope>NUCLEOTIDE SEQUENCE [LARGE SCALE GENOMIC DNA]</scope>
    <source>
        <strain evidence="3">cv. Matina 1-6</strain>
    </source>
</reference>
<dbReference type="AlphaFoldDB" id="A0A061FK01"/>
<accession>A0A061FK01</accession>
<keyword evidence="3" id="KW-1185">Reference proteome</keyword>
<feature type="compositionally biased region" description="Basic and acidic residues" evidence="1">
    <location>
        <begin position="9"/>
        <end position="22"/>
    </location>
</feature>
<name>A0A061FK01_THECC</name>
<dbReference type="InParanoid" id="A0A061FK01"/>
<gene>
    <name evidence="2" type="ORF">TCM_036355</name>
</gene>
<dbReference type="Gramene" id="EOY17203">
    <property type="protein sequence ID" value="EOY17203"/>
    <property type="gene ID" value="TCM_036355"/>
</dbReference>
<evidence type="ECO:0000313" key="3">
    <source>
        <dbReference type="Proteomes" id="UP000026915"/>
    </source>
</evidence>
<organism evidence="2 3">
    <name type="scientific">Theobroma cacao</name>
    <name type="common">Cacao</name>
    <name type="synonym">Cocoa</name>
    <dbReference type="NCBI Taxonomy" id="3641"/>
    <lineage>
        <taxon>Eukaryota</taxon>
        <taxon>Viridiplantae</taxon>
        <taxon>Streptophyta</taxon>
        <taxon>Embryophyta</taxon>
        <taxon>Tracheophyta</taxon>
        <taxon>Spermatophyta</taxon>
        <taxon>Magnoliopsida</taxon>
        <taxon>eudicotyledons</taxon>
        <taxon>Gunneridae</taxon>
        <taxon>Pentapetalae</taxon>
        <taxon>rosids</taxon>
        <taxon>malvids</taxon>
        <taxon>Malvales</taxon>
        <taxon>Malvaceae</taxon>
        <taxon>Byttnerioideae</taxon>
        <taxon>Theobroma</taxon>
    </lineage>
</organism>
<dbReference type="Proteomes" id="UP000026915">
    <property type="component" value="Chromosome 8"/>
</dbReference>
<dbReference type="EMBL" id="CM001886">
    <property type="protein sequence ID" value="EOY17203.1"/>
    <property type="molecule type" value="Genomic_DNA"/>
</dbReference>
<sequence>MSRPGTPHQVRDNRSRSLDRHSSPRMPIETSLTEVLDAIGYSELEMWGIEGGEIIKSYRSLALAESHSHVVVNVKCTQKAHLRRYPTCLYDQVVGILKGDMKKIERLEKMDQSKVILPHRDEAFPFQIDNLASNLSTIGFQILHDCWMAPNESLRYSVRSSPPSSP</sequence>
<dbReference type="HOGENOM" id="CLU_1605660_0_0_1"/>
<evidence type="ECO:0000256" key="1">
    <source>
        <dbReference type="SAM" id="MobiDB-lite"/>
    </source>
</evidence>
<protein>
    <submittedName>
        <fullName evidence="2">Uncharacterized protein</fullName>
    </submittedName>
</protein>
<evidence type="ECO:0000313" key="2">
    <source>
        <dbReference type="EMBL" id="EOY17203.1"/>
    </source>
</evidence>